<gene>
    <name evidence="6" type="ORF">GPECTOR_1g685</name>
</gene>
<dbReference type="GO" id="GO:0045039">
    <property type="term" value="P:protein insertion into mitochondrial inner membrane"/>
    <property type="evidence" value="ECO:0007669"/>
    <property type="project" value="InterPro"/>
</dbReference>
<accession>A0A150H558</accession>
<evidence type="ECO:0000256" key="4">
    <source>
        <dbReference type="ARBA" id="ARBA00023136"/>
    </source>
</evidence>
<evidence type="ECO:0000256" key="2">
    <source>
        <dbReference type="ARBA" id="ARBA00022692"/>
    </source>
</evidence>
<reference evidence="7" key="1">
    <citation type="journal article" date="2016" name="Nat. Commun.">
        <title>The Gonium pectorale genome demonstrates co-option of cell cycle regulation during the evolution of multicellularity.</title>
        <authorList>
            <person name="Hanschen E.R."/>
            <person name="Marriage T.N."/>
            <person name="Ferris P.J."/>
            <person name="Hamaji T."/>
            <person name="Toyoda A."/>
            <person name="Fujiyama A."/>
            <person name="Neme R."/>
            <person name="Noguchi H."/>
            <person name="Minakuchi Y."/>
            <person name="Suzuki M."/>
            <person name="Kawai-Toyooka H."/>
            <person name="Smith D.R."/>
            <person name="Sparks H."/>
            <person name="Anderson J."/>
            <person name="Bakaric R."/>
            <person name="Luria V."/>
            <person name="Karger A."/>
            <person name="Kirschner M.W."/>
            <person name="Durand P.M."/>
            <person name="Michod R.E."/>
            <person name="Nozaki H."/>
            <person name="Olson B.J."/>
        </authorList>
    </citation>
    <scope>NUCLEOTIDE SEQUENCE [LARGE SCALE GENOMIC DNA]</scope>
    <source>
        <strain evidence="7">NIES-2863</strain>
    </source>
</reference>
<feature type="compositionally biased region" description="Pro residues" evidence="5">
    <location>
        <begin position="313"/>
        <end position="323"/>
    </location>
</feature>
<dbReference type="GO" id="GO:0042721">
    <property type="term" value="C:TIM22 mitochondrial import inner membrane insertion complex"/>
    <property type="evidence" value="ECO:0007669"/>
    <property type="project" value="InterPro"/>
</dbReference>
<keyword evidence="3" id="KW-1133">Transmembrane helix</keyword>
<comment type="caution">
    <text evidence="6">The sequence shown here is derived from an EMBL/GenBank/DDBJ whole genome shotgun (WGS) entry which is preliminary data.</text>
</comment>
<dbReference type="Pfam" id="PF02466">
    <property type="entry name" value="Tim17"/>
    <property type="match status" value="1"/>
</dbReference>
<dbReference type="InterPro" id="IPR039175">
    <property type="entry name" value="TIM22"/>
</dbReference>
<dbReference type="OrthoDB" id="507126at2759"/>
<dbReference type="PANTHER" id="PTHR14110">
    <property type="entry name" value="MITOCHONDRIAL IMPORT INNER MEMBRANE TRANSLOCASE SUBUNIT TIM22"/>
    <property type="match status" value="1"/>
</dbReference>
<dbReference type="PANTHER" id="PTHR14110:SF6">
    <property type="entry name" value="OS04G0405100 PROTEIN"/>
    <property type="match status" value="1"/>
</dbReference>
<dbReference type="Proteomes" id="UP000075714">
    <property type="component" value="Unassembled WGS sequence"/>
</dbReference>
<dbReference type="GO" id="GO:0009706">
    <property type="term" value="C:chloroplast inner membrane"/>
    <property type="evidence" value="ECO:0007669"/>
    <property type="project" value="TreeGrafter"/>
</dbReference>
<keyword evidence="2" id="KW-0812">Transmembrane</keyword>
<evidence type="ECO:0008006" key="8">
    <source>
        <dbReference type="Google" id="ProtNLM"/>
    </source>
</evidence>
<dbReference type="STRING" id="33097.A0A150H558"/>
<dbReference type="GO" id="GO:0008320">
    <property type="term" value="F:protein transmembrane transporter activity"/>
    <property type="evidence" value="ECO:0007669"/>
    <property type="project" value="TreeGrafter"/>
</dbReference>
<evidence type="ECO:0000313" key="7">
    <source>
        <dbReference type="Proteomes" id="UP000075714"/>
    </source>
</evidence>
<name>A0A150H558_GONPE</name>
<sequence length="331" mass="35049">MADLSRLSTKTKHAGWTNAREAVRSANTSLEAILLDALAAAGWDLTAPLGSEAWRARPLFLQSFEATSLRATARALTDVAFQVILTGLQSGLQGGVLGYMFGSISAMDPTQNGAPKPANPALDSMMKAGPWGTARNLAALTGVQAAASLAIKKARNGKEDVYNAMGASFLSGVAYSLVSGSPNPIQSAVTTGAAFALFNGLIYQVGQAFKPDFPDTEYDRGKFMLKTLGLTVGQAFKPDFPDTEYDRGKFMLKTLGLTKYAENLKKGLLTDNTIMLWNDSALAEARIPPGPRLLILHHLDTYRNPSNVLKPALPLPPLPPPAAPAASAAGY</sequence>
<evidence type="ECO:0000256" key="5">
    <source>
        <dbReference type="SAM" id="MobiDB-lite"/>
    </source>
</evidence>
<feature type="region of interest" description="Disordered" evidence="5">
    <location>
        <begin position="312"/>
        <end position="331"/>
    </location>
</feature>
<evidence type="ECO:0000313" key="6">
    <source>
        <dbReference type="EMBL" id="KXZ56760.1"/>
    </source>
</evidence>
<dbReference type="GO" id="GO:0045036">
    <property type="term" value="P:protein targeting to chloroplast"/>
    <property type="evidence" value="ECO:0007669"/>
    <property type="project" value="TreeGrafter"/>
</dbReference>
<evidence type="ECO:0000256" key="3">
    <source>
        <dbReference type="ARBA" id="ARBA00022989"/>
    </source>
</evidence>
<organism evidence="6 7">
    <name type="scientific">Gonium pectorale</name>
    <name type="common">Green alga</name>
    <dbReference type="NCBI Taxonomy" id="33097"/>
    <lineage>
        <taxon>Eukaryota</taxon>
        <taxon>Viridiplantae</taxon>
        <taxon>Chlorophyta</taxon>
        <taxon>core chlorophytes</taxon>
        <taxon>Chlorophyceae</taxon>
        <taxon>CS clade</taxon>
        <taxon>Chlamydomonadales</taxon>
        <taxon>Volvocaceae</taxon>
        <taxon>Gonium</taxon>
    </lineage>
</organism>
<dbReference type="CDD" id="cd09487">
    <property type="entry name" value="SAM_superfamily"/>
    <property type="match status" value="1"/>
</dbReference>
<protein>
    <recommendedName>
        <fullName evidence="8">SAM domain-containing protein</fullName>
    </recommendedName>
</protein>
<keyword evidence="7" id="KW-1185">Reference proteome</keyword>
<proteinExistence type="predicted"/>
<comment type="subcellular location">
    <subcellularLocation>
        <location evidence="1">Membrane</location>
        <topology evidence="1">Multi-pass membrane protein</topology>
    </subcellularLocation>
</comment>
<keyword evidence="4" id="KW-0472">Membrane</keyword>
<evidence type="ECO:0000256" key="1">
    <source>
        <dbReference type="ARBA" id="ARBA00004141"/>
    </source>
</evidence>
<dbReference type="EMBL" id="LSYV01000002">
    <property type="protein sequence ID" value="KXZ56760.1"/>
    <property type="molecule type" value="Genomic_DNA"/>
</dbReference>
<dbReference type="AlphaFoldDB" id="A0A150H558"/>